<dbReference type="AlphaFoldDB" id="A0AAN8KK50"/>
<feature type="region of interest" description="Disordered" evidence="1">
    <location>
        <begin position="37"/>
        <end position="60"/>
    </location>
</feature>
<evidence type="ECO:0000313" key="2">
    <source>
        <dbReference type="EMBL" id="KAK6293957.1"/>
    </source>
</evidence>
<dbReference type="EMBL" id="JAGTTL010000035">
    <property type="protein sequence ID" value="KAK6293957.1"/>
    <property type="molecule type" value="Genomic_DNA"/>
</dbReference>
<sequence>MTWNRDLLKFGTTECHEKYLWRFRWLIFISMATGDSFHVSPTPGDQCPGPDGGEEREDGGNRLFVFRFQDAAVVEPYRPGDVVSEHHHTRANQGQAPLTLEETCNPLFPTKG</sequence>
<name>A0AAN8KK50_9TELE</name>
<keyword evidence="3" id="KW-1185">Reference proteome</keyword>
<protein>
    <submittedName>
        <fullName evidence="2">Uncharacterized protein</fullName>
    </submittedName>
</protein>
<gene>
    <name evidence="2" type="ORF">J4Q44_G00347870</name>
</gene>
<organism evidence="2 3">
    <name type="scientific">Coregonus suidteri</name>
    <dbReference type="NCBI Taxonomy" id="861788"/>
    <lineage>
        <taxon>Eukaryota</taxon>
        <taxon>Metazoa</taxon>
        <taxon>Chordata</taxon>
        <taxon>Craniata</taxon>
        <taxon>Vertebrata</taxon>
        <taxon>Euteleostomi</taxon>
        <taxon>Actinopterygii</taxon>
        <taxon>Neopterygii</taxon>
        <taxon>Teleostei</taxon>
        <taxon>Protacanthopterygii</taxon>
        <taxon>Salmoniformes</taxon>
        <taxon>Salmonidae</taxon>
        <taxon>Coregoninae</taxon>
        <taxon>Coregonus</taxon>
    </lineage>
</organism>
<reference evidence="2 3" key="1">
    <citation type="submission" date="2021-04" db="EMBL/GenBank/DDBJ databases">
        <authorList>
            <person name="De Guttry C."/>
            <person name="Zahm M."/>
            <person name="Klopp C."/>
            <person name="Cabau C."/>
            <person name="Louis A."/>
            <person name="Berthelot C."/>
            <person name="Parey E."/>
            <person name="Roest Crollius H."/>
            <person name="Montfort J."/>
            <person name="Robinson-Rechavi M."/>
            <person name="Bucao C."/>
            <person name="Bouchez O."/>
            <person name="Gislard M."/>
            <person name="Lluch J."/>
            <person name="Milhes M."/>
            <person name="Lampietro C."/>
            <person name="Lopez Roques C."/>
            <person name="Donnadieu C."/>
            <person name="Braasch I."/>
            <person name="Desvignes T."/>
            <person name="Postlethwait J."/>
            <person name="Bobe J."/>
            <person name="Wedekind C."/>
            <person name="Guiguen Y."/>
        </authorList>
    </citation>
    <scope>NUCLEOTIDE SEQUENCE [LARGE SCALE GENOMIC DNA]</scope>
    <source>
        <strain evidence="2">Cs_M1</strain>
        <tissue evidence="2">Blood</tissue>
    </source>
</reference>
<dbReference type="Proteomes" id="UP001356427">
    <property type="component" value="Unassembled WGS sequence"/>
</dbReference>
<evidence type="ECO:0000313" key="3">
    <source>
        <dbReference type="Proteomes" id="UP001356427"/>
    </source>
</evidence>
<feature type="region of interest" description="Disordered" evidence="1">
    <location>
        <begin position="79"/>
        <end position="112"/>
    </location>
</feature>
<accession>A0AAN8KK50</accession>
<comment type="caution">
    <text evidence="2">The sequence shown here is derived from an EMBL/GenBank/DDBJ whole genome shotgun (WGS) entry which is preliminary data.</text>
</comment>
<proteinExistence type="predicted"/>
<evidence type="ECO:0000256" key="1">
    <source>
        <dbReference type="SAM" id="MobiDB-lite"/>
    </source>
</evidence>